<evidence type="ECO:0000259" key="2">
    <source>
        <dbReference type="PROSITE" id="PS50943"/>
    </source>
</evidence>
<name>A0A519BKX2_9DELT</name>
<comment type="caution">
    <text evidence="3">The sequence shown here is derived from an EMBL/GenBank/DDBJ whole genome shotgun (WGS) entry which is preliminary data.</text>
</comment>
<dbReference type="GO" id="GO:0003677">
    <property type="term" value="F:DNA binding"/>
    <property type="evidence" value="ECO:0007669"/>
    <property type="project" value="UniProtKB-KW"/>
</dbReference>
<dbReference type="Proteomes" id="UP000319296">
    <property type="component" value="Unassembled WGS sequence"/>
</dbReference>
<dbReference type="AlphaFoldDB" id="A0A519BKX2"/>
<dbReference type="PROSITE" id="PS50943">
    <property type="entry name" value="HTH_CROC1"/>
    <property type="match status" value="1"/>
</dbReference>
<sequence length="127" mass="14440">MPKTKNDKIFKGIGLLIKKRREELGYTQTKLAELIDMETIYIQRFESGYSKIAIDYLAKIAKILQVDIDYFFPATKSKSINSVPCLSESQSQDLSIDESKYQKVPVYSFAGAGKFIDLTEIEPSIPF</sequence>
<dbReference type="PANTHER" id="PTHR46797">
    <property type="entry name" value="HTH-TYPE TRANSCRIPTIONAL REGULATOR"/>
    <property type="match status" value="1"/>
</dbReference>
<dbReference type="GO" id="GO:0005829">
    <property type="term" value="C:cytosol"/>
    <property type="evidence" value="ECO:0007669"/>
    <property type="project" value="TreeGrafter"/>
</dbReference>
<dbReference type="CDD" id="cd00093">
    <property type="entry name" value="HTH_XRE"/>
    <property type="match status" value="1"/>
</dbReference>
<dbReference type="SMART" id="SM00530">
    <property type="entry name" value="HTH_XRE"/>
    <property type="match status" value="1"/>
</dbReference>
<proteinExistence type="predicted"/>
<protein>
    <submittedName>
        <fullName evidence="3">XRE family transcriptional regulator</fullName>
    </submittedName>
</protein>
<dbReference type="Pfam" id="PF01381">
    <property type="entry name" value="HTH_3"/>
    <property type="match status" value="1"/>
</dbReference>
<evidence type="ECO:0000256" key="1">
    <source>
        <dbReference type="ARBA" id="ARBA00023125"/>
    </source>
</evidence>
<accession>A0A519BKX2</accession>
<dbReference type="InterPro" id="IPR050807">
    <property type="entry name" value="TransReg_Diox_bact_type"/>
</dbReference>
<evidence type="ECO:0000313" key="4">
    <source>
        <dbReference type="Proteomes" id="UP000319296"/>
    </source>
</evidence>
<gene>
    <name evidence="3" type="ORF">EVG15_08540</name>
</gene>
<dbReference type="EMBL" id="SGBB01000018">
    <property type="protein sequence ID" value="RZD17920.1"/>
    <property type="molecule type" value="Genomic_DNA"/>
</dbReference>
<dbReference type="PANTHER" id="PTHR46797:SF1">
    <property type="entry name" value="METHYLPHOSPHONATE SYNTHASE"/>
    <property type="match status" value="1"/>
</dbReference>
<keyword evidence="1" id="KW-0238">DNA-binding</keyword>
<dbReference type="SUPFAM" id="SSF47413">
    <property type="entry name" value="lambda repressor-like DNA-binding domains"/>
    <property type="match status" value="1"/>
</dbReference>
<dbReference type="InterPro" id="IPR001387">
    <property type="entry name" value="Cro/C1-type_HTH"/>
</dbReference>
<organism evidence="3 4">
    <name type="scientific">Candidatus Acididesulfobacter diazotrophicus</name>
    <dbReference type="NCBI Taxonomy" id="2597226"/>
    <lineage>
        <taxon>Bacteria</taxon>
        <taxon>Deltaproteobacteria</taxon>
        <taxon>Candidatus Acidulodesulfobacterales</taxon>
        <taxon>Candidatus Acididesulfobacter</taxon>
    </lineage>
</organism>
<dbReference type="Gene3D" id="1.10.260.40">
    <property type="entry name" value="lambda repressor-like DNA-binding domains"/>
    <property type="match status" value="1"/>
</dbReference>
<reference evidence="3 4" key="1">
    <citation type="journal article" date="2019" name="ISME J.">
        <title>Insights into ecological role of a new deltaproteobacterial order Candidatus Acidulodesulfobacterales by metagenomics and metatranscriptomics.</title>
        <authorList>
            <person name="Tan S."/>
            <person name="Liu J."/>
            <person name="Fang Y."/>
            <person name="Hedlund B.P."/>
            <person name="Lian Z.H."/>
            <person name="Huang L.Y."/>
            <person name="Li J.T."/>
            <person name="Huang L.N."/>
            <person name="Li W.J."/>
            <person name="Jiang H.C."/>
            <person name="Dong H.L."/>
            <person name="Shu W.S."/>
        </authorList>
    </citation>
    <scope>NUCLEOTIDE SEQUENCE [LARGE SCALE GENOMIC DNA]</scope>
    <source>
        <strain evidence="3">AP1</strain>
    </source>
</reference>
<feature type="domain" description="HTH cro/C1-type" evidence="2">
    <location>
        <begin position="17"/>
        <end position="71"/>
    </location>
</feature>
<evidence type="ECO:0000313" key="3">
    <source>
        <dbReference type="EMBL" id="RZD17920.1"/>
    </source>
</evidence>
<dbReference type="InterPro" id="IPR010982">
    <property type="entry name" value="Lambda_DNA-bd_dom_sf"/>
</dbReference>
<dbReference type="GO" id="GO:0003700">
    <property type="term" value="F:DNA-binding transcription factor activity"/>
    <property type="evidence" value="ECO:0007669"/>
    <property type="project" value="TreeGrafter"/>
</dbReference>